<gene>
    <name evidence="2" type="ORF">KDB89_00560</name>
</gene>
<evidence type="ECO:0000256" key="1">
    <source>
        <dbReference type="ARBA" id="ARBA00006226"/>
    </source>
</evidence>
<organism evidence="2 3">
    <name type="scientific">Tessaracoccus palaemonis</name>
    <dbReference type="NCBI Taxonomy" id="2829499"/>
    <lineage>
        <taxon>Bacteria</taxon>
        <taxon>Bacillati</taxon>
        <taxon>Actinomycetota</taxon>
        <taxon>Actinomycetes</taxon>
        <taxon>Propionibacteriales</taxon>
        <taxon>Propionibacteriaceae</taxon>
        <taxon>Tessaracoccus</taxon>
    </lineage>
</organism>
<name>A0ABX8SI04_9ACTN</name>
<dbReference type="PANTHER" id="PTHR35601:SF1">
    <property type="entry name" value="TOXIN RELE"/>
    <property type="match status" value="1"/>
</dbReference>
<dbReference type="EMBL" id="CP079216">
    <property type="protein sequence ID" value="QXT63016.1"/>
    <property type="molecule type" value="Genomic_DNA"/>
</dbReference>
<dbReference type="Pfam" id="PF05016">
    <property type="entry name" value="ParE_toxin"/>
    <property type="match status" value="1"/>
</dbReference>
<comment type="similarity">
    <text evidence="1">Belongs to the RelE toxin family.</text>
</comment>
<proteinExistence type="inferred from homology"/>
<evidence type="ECO:0000313" key="2">
    <source>
        <dbReference type="EMBL" id="QXT63016.1"/>
    </source>
</evidence>
<dbReference type="PANTHER" id="PTHR35601">
    <property type="entry name" value="TOXIN RELE"/>
    <property type="match status" value="1"/>
</dbReference>
<protein>
    <submittedName>
        <fullName evidence="2">Type II toxin-antitoxin system RelE/ParE family toxin</fullName>
    </submittedName>
</protein>
<keyword evidence="3" id="KW-1185">Reference proteome</keyword>
<sequence>MMDWSIQTSTRFDKAIRKLDRPMARRVLVAVYALAELDEPQRRCKALTGPLAGLWRLRIGDYRVILDIRRGELVLIALDLDHRSAIYE</sequence>
<reference evidence="2 3" key="1">
    <citation type="submission" date="2021-07" db="EMBL/GenBank/DDBJ databases">
        <title>complete genome sequencing of Tessaracoccus sp.J1M15.</title>
        <authorList>
            <person name="Bae J.-W."/>
            <person name="Kim D.-y."/>
        </authorList>
    </citation>
    <scope>NUCLEOTIDE SEQUENCE [LARGE SCALE GENOMIC DNA]</scope>
    <source>
        <strain evidence="2 3">J1M15</strain>
    </source>
</reference>
<dbReference type="InterPro" id="IPR007712">
    <property type="entry name" value="RelE/ParE_toxin"/>
</dbReference>
<accession>A0ABX8SI04</accession>
<dbReference type="Proteomes" id="UP000824504">
    <property type="component" value="Chromosome"/>
</dbReference>
<evidence type="ECO:0000313" key="3">
    <source>
        <dbReference type="Proteomes" id="UP000824504"/>
    </source>
</evidence>